<dbReference type="PANTHER" id="PTHR12150">
    <property type="entry name" value="CLASS IV SAM-BINDING METHYLTRANSFERASE-RELATED"/>
    <property type="match status" value="1"/>
</dbReference>
<organism evidence="4 5">
    <name type="scientific">Polysphondylium violaceum</name>
    <dbReference type="NCBI Taxonomy" id="133409"/>
    <lineage>
        <taxon>Eukaryota</taxon>
        <taxon>Amoebozoa</taxon>
        <taxon>Evosea</taxon>
        <taxon>Eumycetozoa</taxon>
        <taxon>Dictyostelia</taxon>
        <taxon>Dictyosteliales</taxon>
        <taxon>Dictyosteliaceae</taxon>
        <taxon>Polysphondylium</taxon>
    </lineage>
</organism>
<accession>A0A8J4Q0N7</accession>
<dbReference type="EMBL" id="AJWJ01000024">
    <property type="protein sequence ID" value="KAF2077616.1"/>
    <property type="molecule type" value="Genomic_DNA"/>
</dbReference>
<evidence type="ECO:0000313" key="4">
    <source>
        <dbReference type="EMBL" id="KAF2077616.1"/>
    </source>
</evidence>
<sequence>MKTTKLSDPRDGSKKNKRKVNNNGSSAGVAADKFNSMLSFFEQGDQQEQEQPKPSTENVAPAATTEQVSEPIAVVKKAPKRPKRTFIDSVSPSTENNKDLDSTTSTSTSNTTNNNSNNNDKLKEIEDKELDLLIKEKELKKLKKDIKDEKDKININLARQKQLVELNKQSTISLAIPGNILDDITSAEMKTYLIEMISRTIVMHQIDEVIVYKDSNNDKNDQDNINYLMKILEYIETPDYLRENLFYVLDPDYEYVDKLKKMSSCRQQELDDQHRYREGFVINKPHQGKSVVNVGLGKQVLLDKKIKGSVRVTVELSVSFEQQLQDDQCEFIEGRVVSFMDIKEQGYYWGYHVRVADSLAATLQGSPFESKNYDFTCLVSKSGETYPRPLSQQLMTKKYNHLLLILANHIDNAQNEIPAYQDALDLHINTLLNFKPSFPIRFEEDLLITLTKLKGTVIY</sequence>
<feature type="coiled-coil region" evidence="2">
    <location>
        <begin position="125"/>
        <end position="163"/>
    </location>
</feature>
<dbReference type="InterPro" id="IPR029026">
    <property type="entry name" value="tRNA_m1G_MTases_N"/>
</dbReference>
<feature type="compositionally biased region" description="Basic and acidic residues" evidence="3">
    <location>
        <begin position="1"/>
        <end position="14"/>
    </location>
</feature>
<dbReference type="InterPro" id="IPR029028">
    <property type="entry name" value="Alpha/beta_knot_MTases"/>
</dbReference>
<dbReference type="Gene3D" id="3.40.1280.10">
    <property type="match status" value="1"/>
</dbReference>
<feature type="compositionally biased region" description="Low complexity" evidence="3">
    <location>
        <begin position="102"/>
        <end position="119"/>
    </location>
</feature>
<dbReference type="AlphaFoldDB" id="A0A8J4Q0N7"/>
<reference evidence="4" key="1">
    <citation type="submission" date="2020-01" db="EMBL/GenBank/DDBJ databases">
        <title>Development of genomics and gene disruption for Polysphondylium violaceum indicates a role for the polyketide synthase stlB in stalk morphogenesis.</title>
        <authorList>
            <person name="Narita B."/>
            <person name="Kawabe Y."/>
            <person name="Kin K."/>
            <person name="Saito T."/>
            <person name="Gibbs R."/>
            <person name="Kuspa A."/>
            <person name="Muzny D."/>
            <person name="Queller D."/>
            <person name="Richards S."/>
            <person name="Strassman J."/>
            <person name="Sucgang R."/>
            <person name="Worley K."/>
            <person name="Schaap P."/>
        </authorList>
    </citation>
    <scope>NUCLEOTIDE SEQUENCE</scope>
    <source>
        <strain evidence="4">QSvi11</strain>
    </source>
</reference>
<comment type="similarity">
    <text evidence="1">Belongs to the class IV-like SAM-binding methyltransferase superfamily.</text>
</comment>
<comment type="caution">
    <text evidence="4">The sequence shown here is derived from an EMBL/GenBank/DDBJ whole genome shotgun (WGS) entry which is preliminary data.</text>
</comment>
<protein>
    <submittedName>
        <fullName evidence="4">Uncharacterized protein</fullName>
    </submittedName>
</protein>
<dbReference type="Gene3D" id="2.40.50.140">
    <property type="entry name" value="Nucleic acid-binding proteins"/>
    <property type="match status" value="1"/>
</dbReference>
<evidence type="ECO:0000256" key="1">
    <source>
        <dbReference type="ARBA" id="ARBA00009841"/>
    </source>
</evidence>
<feature type="region of interest" description="Disordered" evidence="3">
    <location>
        <begin position="1"/>
        <end position="122"/>
    </location>
</feature>
<name>A0A8J4Q0N7_9MYCE</name>
<keyword evidence="2" id="KW-0175">Coiled coil</keyword>
<dbReference type="InterPro" id="IPR012340">
    <property type="entry name" value="NA-bd_OB-fold"/>
</dbReference>
<dbReference type="Pfam" id="PF02598">
    <property type="entry name" value="Methyltrn_RNA_3"/>
    <property type="match status" value="1"/>
</dbReference>
<dbReference type="SUPFAM" id="SSF50249">
    <property type="entry name" value="Nucleic acid-binding proteins"/>
    <property type="match status" value="1"/>
</dbReference>
<evidence type="ECO:0000256" key="3">
    <source>
        <dbReference type="SAM" id="MobiDB-lite"/>
    </source>
</evidence>
<proteinExistence type="inferred from homology"/>
<evidence type="ECO:0000313" key="5">
    <source>
        <dbReference type="Proteomes" id="UP000695562"/>
    </source>
</evidence>
<feature type="compositionally biased region" description="Polar residues" evidence="3">
    <location>
        <begin position="52"/>
        <end position="68"/>
    </location>
</feature>
<keyword evidence="5" id="KW-1185">Reference proteome</keyword>
<dbReference type="CDD" id="cd18086">
    <property type="entry name" value="HsC9orf114-like"/>
    <property type="match status" value="1"/>
</dbReference>
<dbReference type="PANTHER" id="PTHR12150:SF13">
    <property type="entry name" value="METHYLTRANSFERASE C9ORF114-RELATED"/>
    <property type="match status" value="1"/>
</dbReference>
<evidence type="ECO:0000256" key="2">
    <source>
        <dbReference type="SAM" id="Coils"/>
    </source>
</evidence>
<gene>
    <name evidence="4" type="ORF">CYY_001079</name>
</gene>
<dbReference type="Proteomes" id="UP000695562">
    <property type="component" value="Unassembled WGS sequence"/>
</dbReference>
<dbReference type="SUPFAM" id="SSF75217">
    <property type="entry name" value="alpha/beta knot"/>
    <property type="match status" value="1"/>
</dbReference>
<dbReference type="InterPro" id="IPR003750">
    <property type="entry name" value="Put_MeTrfase-C9orf114-like"/>
</dbReference>
<dbReference type="OrthoDB" id="361029at2759"/>